<proteinExistence type="inferred from homology"/>
<feature type="domain" description="CENP-V/GFA" evidence="4">
    <location>
        <begin position="14"/>
        <end position="146"/>
    </location>
</feature>
<keyword evidence="3" id="KW-0862">Zinc</keyword>
<dbReference type="PANTHER" id="PTHR28620:SF1">
    <property type="entry name" value="CENP-V_GFA DOMAIN-CONTAINING PROTEIN"/>
    <property type="match status" value="1"/>
</dbReference>
<evidence type="ECO:0000313" key="5">
    <source>
        <dbReference type="EMBL" id="PNS18636.1"/>
    </source>
</evidence>
<evidence type="ECO:0000259" key="4">
    <source>
        <dbReference type="PROSITE" id="PS51891"/>
    </source>
</evidence>
<dbReference type="Pfam" id="PF04828">
    <property type="entry name" value="GFA"/>
    <property type="match status" value="1"/>
</dbReference>
<protein>
    <recommendedName>
        <fullName evidence="4">CENP-V/GFA domain-containing protein</fullName>
    </recommendedName>
</protein>
<dbReference type="AlphaFoldDB" id="A0A2K1QUA1"/>
<reference evidence="5 6" key="1">
    <citation type="submission" date="2017-06" db="EMBL/GenBank/DDBJ databases">
        <title>Draft genome sequence of a variant of Elsinoe murrayae.</title>
        <authorList>
            <person name="Cheng Q."/>
        </authorList>
    </citation>
    <scope>NUCLEOTIDE SEQUENCE [LARGE SCALE GENOMIC DNA]</scope>
    <source>
        <strain evidence="5 6">CQ-2017a</strain>
    </source>
</reference>
<dbReference type="InParanoid" id="A0A2K1QUA1"/>
<sequence length="166" mass="18488">MSDTTASESPKKAYSGSCMCKKVRYTVQLALADPPCFIRCNCTFCTKSGFDSANIKSLDFHLQAPCSTAEATSGKTSSRETLGRFCAPTSPTLFRYFCDKCGNQIFVAGTYYYEGRPIEHFSINIKLLDQPQEGLDLSKFKFEYYDGLSDKYMEKKTDGPYPGGLV</sequence>
<keyword evidence="2" id="KW-0479">Metal-binding</keyword>
<organism evidence="5 6">
    <name type="scientific">Sphaceloma murrayae</name>
    <dbReference type="NCBI Taxonomy" id="2082308"/>
    <lineage>
        <taxon>Eukaryota</taxon>
        <taxon>Fungi</taxon>
        <taxon>Dikarya</taxon>
        <taxon>Ascomycota</taxon>
        <taxon>Pezizomycotina</taxon>
        <taxon>Dothideomycetes</taxon>
        <taxon>Dothideomycetidae</taxon>
        <taxon>Myriangiales</taxon>
        <taxon>Elsinoaceae</taxon>
        <taxon>Sphaceloma</taxon>
    </lineage>
</organism>
<evidence type="ECO:0000313" key="6">
    <source>
        <dbReference type="Proteomes" id="UP000243797"/>
    </source>
</evidence>
<keyword evidence="6" id="KW-1185">Reference proteome</keyword>
<dbReference type="InterPro" id="IPR006913">
    <property type="entry name" value="CENP-V/GFA"/>
</dbReference>
<evidence type="ECO:0000256" key="1">
    <source>
        <dbReference type="ARBA" id="ARBA00005495"/>
    </source>
</evidence>
<dbReference type="Proteomes" id="UP000243797">
    <property type="component" value="Unassembled WGS sequence"/>
</dbReference>
<dbReference type="STRING" id="2082308.A0A2K1QUA1"/>
<dbReference type="PANTHER" id="PTHR28620">
    <property type="entry name" value="CENTROMERE PROTEIN V"/>
    <property type="match status" value="1"/>
</dbReference>
<comment type="similarity">
    <text evidence="1">Belongs to the Gfa family.</text>
</comment>
<evidence type="ECO:0000256" key="2">
    <source>
        <dbReference type="ARBA" id="ARBA00022723"/>
    </source>
</evidence>
<dbReference type="InterPro" id="IPR011057">
    <property type="entry name" value="Mss4-like_sf"/>
</dbReference>
<dbReference type="PROSITE" id="PS51891">
    <property type="entry name" value="CENP_V_GFA"/>
    <property type="match status" value="1"/>
</dbReference>
<accession>A0A2K1QUA1</accession>
<evidence type="ECO:0000256" key="3">
    <source>
        <dbReference type="ARBA" id="ARBA00022833"/>
    </source>
</evidence>
<comment type="caution">
    <text evidence="5">The sequence shown here is derived from an EMBL/GenBank/DDBJ whole genome shotgun (WGS) entry which is preliminary data.</text>
</comment>
<gene>
    <name evidence="5" type="ORF">CAC42_5175</name>
</gene>
<dbReference type="GO" id="GO:0016846">
    <property type="term" value="F:carbon-sulfur lyase activity"/>
    <property type="evidence" value="ECO:0007669"/>
    <property type="project" value="InterPro"/>
</dbReference>
<dbReference type="InterPro" id="IPR052355">
    <property type="entry name" value="CENP-V-like"/>
</dbReference>
<dbReference type="Gene3D" id="2.170.150.70">
    <property type="match status" value="1"/>
</dbReference>
<dbReference type="OrthoDB" id="2993351at2759"/>
<name>A0A2K1QUA1_9PEZI</name>
<dbReference type="SUPFAM" id="SSF51316">
    <property type="entry name" value="Mss4-like"/>
    <property type="match status" value="1"/>
</dbReference>
<dbReference type="EMBL" id="NKHZ01000039">
    <property type="protein sequence ID" value="PNS18636.1"/>
    <property type="molecule type" value="Genomic_DNA"/>
</dbReference>
<dbReference type="GO" id="GO:0046872">
    <property type="term" value="F:metal ion binding"/>
    <property type="evidence" value="ECO:0007669"/>
    <property type="project" value="UniProtKB-KW"/>
</dbReference>